<organism evidence="6 7">
    <name type="scientific">Labilithrix luteola</name>
    <dbReference type="NCBI Taxonomy" id="1391654"/>
    <lineage>
        <taxon>Bacteria</taxon>
        <taxon>Pseudomonadati</taxon>
        <taxon>Myxococcota</taxon>
        <taxon>Polyangia</taxon>
        <taxon>Polyangiales</taxon>
        <taxon>Labilitrichaceae</taxon>
        <taxon>Labilithrix</taxon>
    </lineage>
</organism>
<feature type="signal peptide" evidence="5">
    <location>
        <begin position="1"/>
        <end position="21"/>
    </location>
</feature>
<dbReference type="Pfam" id="PF07813">
    <property type="entry name" value="LTXXQ"/>
    <property type="match status" value="1"/>
</dbReference>
<comment type="similarity">
    <text evidence="2">Belongs to the CpxP/Spy family.</text>
</comment>
<dbReference type="InterPro" id="IPR012899">
    <property type="entry name" value="LTXXQ"/>
</dbReference>
<comment type="subcellular location">
    <subcellularLocation>
        <location evidence="1">Periplasm</location>
    </subcellularLocation>
</comment>
<dbReference type="AlphaFoldDB" id="A0A0K1PRA6"/>
<dbReference type="KEGG" id="llu:AKJ09_02739"/>
<accession>A0A0K1PRA6</accession>
<evidence type="ECO:0000256" key="2">
    <source>
        <dbReference type="ARBA" id="ARBA00008441"/>
    </source>
</evidence>
<evidence type="ECO:0000313" key="7">
    <source>
        <dbReference type="Proteomes" id="UP000064967"/>
    </source>
</evidence>
<evidence type="ECO:0000256" key="5">
    <source>
        <dbReference type="SAM" id="SignalP"/>
    </source>
</evidence>
<keyword evidence="7" id="KW-1185">Reference proteome</keyword>
<sequence length="296" mass="31717">MKLGTVALSLSLALGVAGSLALGGCSGQVEQTAPQTSASALSKAPVGANTHGFVKDVGDALGEVSLRPDQRAELEKIAQDAEARHVAIASDRKDLRKAVADQVEKGSIDRTALQPNLDKISADMDKTQPQDPAALVRIHDLLDADQRNAFADAMEQKFKGKHGDHKGMHGGGFARMKQLADDLKLTEEQRTQIKDVLKSAHAEHEKSGAGKGFRFREGHDGHERAKAAFEAFRSEKLDANSLPSGEHMKAVGKDMSGRMLGTIEKILPILTPEQRKLAADKIRQMADSGEMGPLGH</sequence>
<proteinExistence type="inferred from homology"/>
<dbReference type="Proteomes" id="UP000064967">
    <property type="component" value="Chromosome"/>
</dbReference>
<reference evidence="6 7" key="1">
    <citation type="submission" date="2015-08" db="EMBL/GenBank/DDBJ databases">
        <authorList>
            <person name="Babu N.S."/>
            <person name="Beckwith C.J."/>
            <person name="Beseler K.G."/>
            <person name="Brison A."/>
            <person name="Carone J.V."/>
            <person name="Caskin T.P."/>
            <person name="Diamond M."/>
            <person name="Durham M.E."/>
            <person name="Foxe J.M."/>
            <person name="Go M."/>
            <person name="Henderson B.A."/>
            <person name="Jones I.B."/>
            <person name="McGettigan J.A."/>
            <person name="Micheletti S.J."/>
            <person name="Nasrallah M.E."/>
            <person name="Ortiz D."/>
            <person name="Piller C.R."/>
            <person name="Privatt S.R."/>
            <person name="Schneider S.L."/>
            <person name="Sharp S."/>
            <person name="Smith T.C."/>
            <person name="Stanton J.D."/>
            <person name="Ullery H.E."/>
            <person name="Wilson R.J."/>
            <person name="Serrano M.G."/>
            <person name="Buck G."/>
            <person name="Lee V."/>
            <person name="Wang Y."/>
            <person name="Carvalho R."/>
            <person name="Voegtly L."/>
            <person name="Shi R."/>
            <person name="Duckworth R."/>
            <person name="Johnson A."/>
            <person name="Loviza R."/>
            <person name="Walstead R."/>
            <person name="Shah Z."/>
            <person name="Kiflezghi M."/>
            <person name="Wade K."/>
            <person name="Ball S.L."/>
            <person name="Bradley K.W."/>
            <person name="Asai D.J."/>
            <person name="Bowman C.A."/>
            <person name="Russell D.A."/>
            <person name="Pope W.H."/>
            <person name="Jacobs-Sera D."/>
            <person name="Hendrix R.W."/>
            <person name="Hatfull G.F."/>
        </authorList>
    </citation>
    <scope>NUCLEOTIDE SEQUENCE [LARGE SCALE GENOMIC DNA]</scope>
    <source>
        <strain evidence="6 7">DSM 27648</strain>
    </source>
</reference>
<dbReference type="RefSeq" id="WP_146647419.1">
    <property type="nucleotide sequence ID" value="NZ_CP012333.1"/>
</dbReference>
<name>A0A0K1PRA6_9BACT</name>
<evidence type="ECO:0008006" key="8">
    <source>
        <dbReference type="Google" id="ProtNLM"/>
    </source>
</evidence>
<keyword evidence="3 5" id="KW-0732">Signal</keyword>
<dbReference type="PANTHER" id="PTHR38102:SF1">
    <property type="entry name" value="PERIPLASMIC CHAPERONE SPY"/>
    <property type="match status" value="1"/>
</dbReference>
<keyword evidence="4" id="KW-0574">Periplasm</keyword>
<dbReference type="PANTHER" id="PTHR38102">
    <property type="entry name" value="PERIPLASMIC CHAPERONE SPY"/>
    <property type="match status" value="1"/>
</dbReference>
<dbReference type="GO" id="GO:0030288">
    <property type="term" value="C:outer membrane-bounded periplasmic space"/>
    <property type="evidence" value="ECO:0007669"/>
    <property type="project" value="TreeGrafter"/>
</dbReference>
<dbReference type="Gene3D" id="1.20.120.1490">
    <property type="match status" value="2"/>
</dbReference>
<protein>
    <recommendedName>
        <fullName evidence="8">Lipoprotein</fullName>
    </recommendedName>
</protein>
<dbReference type="InterPro" id="IPR052211">
    <property type="entry name" value="Cpx_auxiliary_protein"/>
</dbReference>
<dbReference type="STRING" id="1391654.AKJ09_02739"/>
<evidence type="ECO:0000256" key="3">
    <source>
        <dbReference type="ARBA" id="ARBA00022729"/>
    </source>
</evidence>
<feature type="chain" id="PRO_5005466452" description="Lipoprotein" evidence="5">
    <location>
        <begin position="22"/>
        <end position="296"/>
    </location>
</feature>
<gene>
    <name evidence="6" type="ORF">AKJ09_02739</name>
</gene>
<evidence type="ECO:0000256" key="4">
    <source>
        <dbReference type="ARBA" id="ARBA00022764"/>
    </source>
</evidence>
<evidence type="ECO:0000313" key="6">
    <source>
        <dbReference type="EMBL" id="AKU96075.1"/>
    </source>
</evidence>
<dbReference type="GO" id="GO:0051082">
    <property type="term" value="F:unfolded protein binding"/>
    <property type="evidence" value="ECO:0007669"/>
    <property type="project" value="TreeGrafter"/>
</dbReference>
<dbReference type="EMBL" id="CP012333">
    <property type="protein sequence ID" value="AKU96075.1"/>
    <property type="molecule type" value="Genomic_DNA"/>
</dbReference>
<dbReference type="PROSITE" id="PS51257">
    <property type="entry name" value="PROKAR_LIPOPROTEIN"/>
    <property type="match status" value="1"/>
</dbReference>
<evidence type="ECO:0000256" key="1">
    <source>
        <dbReference type="ARBA" id="ARBA00004418"/>
    </source>
</evidence>